<sequence length="182" mass="19804">MLRTSSRLKLLTLSLIIPAGMAAAQQSMPAQPGQQPGQQQTQTQVQPQNRQQTQPQQRPSERPPELERIEPGSDTPATTIPSKERTRITEKRDNRGQVTDVEVQSGPSRYTLKPNTQVGTALPGDAMSSQRGPQWTVKEFDFGNPKKQDTAAQPVAPAPARAGVPPRADAPPPPPLEPVEKK</sequence>
<evidence type="ECO:0000256" key="1">
    <source>
        <dbReference type="SAM" id="MobiDB-lite"/>
    </source>
</evidence>
<feature type="compositionally biased region" description="Pro residues" evidence="1">
    <location>
        <begin position="168"/>
        <end position="182"/>
    </location>
</feature>
<comment type="caution">
    <text evidence="3">The sequence shown here is derived from an EMBL/GenBank/DDBJ whole genome shotgun (WGS) entry which is preliminary data.</text>
</comment>
<dbReference type="RefSeq" id="WP_231059485.1">
    <property type="nucleotide sequence ID" value="NZ_JAJNOC010000006.1"/>
</dbReference>
<reference evidence="3" key="1">
    <citation type="submission" date="2021-11" db="EMBL/GenBank/DDBJ databases">
        <title>The complete genome of Massilia sp sp. G4R7.</title>
        <authorList>
            <person name="Liu L."/>
            <person name="Yue J."/>
            <person name="Yuan J."/>
            <person name="Yang F."/>
            <person name="Li L."/>
        </authorList>
    </citation>
    <scope>NUCLEOTIDE SEQUENCE</scope>
    <source>
        <strain evidence="3">G4R7</strain>
    </source>
</reference>
<evidence type="ECO:0008006" key="5">
    <source>
        <dbReference type="Google" id="ProtNLM"/>
    </source>
</evidence>
<feature type="compositionally biased region" description="Low complexity" evidence="1">
    <location>
        <begin position="22"/>
        <end position="58"/>
    </location>
</feature>
<feature type="chain" id="PRO_5047134733" description="DUF2782 domain-containing protein" evidence="2">
    <location>
        <begin position="25"/>
        <end position="182"/>
    </location>
</feature>
<evidence type="ECO:0000313" key="4">
    <source>
        <dbReference type="Proteomes" id="UP001179361"/>
    </source>
</evidence>
<feature type="compositionally biased region" description="Low complexity" evidence="1">
    <location>
        <begin position="151"/>
        <end position="167"/>
    </location>
</feature>
<accession>A0ABS8QC41</accession>
<dbReference type="EMBL" id="JAJNOC010000006">
    <property type="protein sequence ID" value="MCD2518195.1"/>
    <property type="molecule type" value="Genomic_DNA"/>
</dbReference>
<evidence type="ECO:0000256" key="2">
    <source>
        <dbReference type="SAM" id="SignalP"/>
    </source>
</evidence>
<organism evidence="3 4">
    <name type="scientific">Massilia phyllostachyos</name>
    <dbReference type="NCBI Taxonomy" id="2898585"/>
    <lineage>
        <taxon>Bacteria</taxon>
        <taxon>Pseudomonadati</taxon>
        <taxon>Pseudomonadota</taxon>
        <taxon>Betaproteobacteria</taxon>
        <taxon>Burkholderiales</taxon>
        <taxon>Oxalobacteraceae</taxon>
        <taxon>Telluria group</taxon>
        <taxon>Massilia</taxon>
    </lineage>
</organism>
<feature type="region of interest" description="Disordered" evidence="1">
    <location>
        <begin position="22"/>
        <end position="182"/>
    </location>
</feature>
<dbReference type="Proteomes" id="UP001179361">
    <property type="component" value="Unassembled WGS sequence"/>
</dbReference>
<keyword evidence="2" id="KW-0732">Signal</keyword>
<feature type="compositionally biased region" description="Polar residues" evidence="1">
    <location>
        <begin position="105"/>
        <end position="119"/>
    </location>
</feature>
<proteinExistence type="predicted"/>
<name>A0ABS8QC41_9BURK</name>
<feature type="signal peptide" evidence="2">
    <location>
        <begin position="1"/>
        <end position="24"/>
    </location>
</feature>
<feature type="compositionally biased region" description="Basic and acidic residues" evidence="1">
    <location>
        <begin position="82"/>
        <end position="95"/>
    </location>
</feature>
<feature type="compositionally biased region" description="Basic and acidic residues" evidence="1">
    <location>
        <begin position="59"/>
        <end position="71"/>
    </location>
</feature>
<protein>
    <recommendedName>
        <fullName evidence="5">DUF2782 domain-containing protein</fullName>
    </recommendedName>
</protein>
<evidence type="ECO:0000313" key="3">
    <source>
        <dbReference type="EMBL" id="MCD2518195.1"/>
    </source>
</evidence>
<keyword evidence="4" id="KW-1185">Reference proteome</keyword>
<gene>
    <name evidence="3" type="ORF">LQ564_17945</name>
</gene>
<feature type="compositionally biased region" description="Basic and acidic residues" evidence="1">
    <location>
        <begin position="138"/>
        <end position="149"/>
    </location>
</feature>